<gene>
    <name evidence="1" type="ORF">L1967_11790</name>
</gene>
<name>A0A9X1ZYZ0_9FLAO</name>
<dbReference type="EMBL" id="JAKHSK010000015">
    <property type="protein sequence ID" value="MCL6218981.1"/>
    <property type="molecule type" value="Genomic_DNA"/>
</dbReference>
<evidence type="ECO:0000313" key="2">
    <source>
        <dbReference type="Proteomes" id="UP001139521"/>
    </source>
</evidence>
<reference evidence="1" key="1">
    <citation type="submission" date="2022-01" db="EMBL/GenBank/DDBJ databases">
        <title>Genome sequencing of Zunongwangia sp. M21534 genome.</title>
        <authorList>
            <person name="Chen Y."/>
            <person name="Dong C."/>
            <person name="Shao Z."/>
        </authorList>
    </citation>
    <scope>NUCLEOTIDE SEQUENCE</scope>
    <source>
        <strain evidence="1">MCCC M21534</strain>
    </source>
</reference>
<accession>A0A9X1ZYZ0</accession>
<dbReference type="InterPro" id="IPR021345">
    <property type="entry name" value="DUF2961"/>
</dbReference>
<dbReference type="AlphaFoldDB" id="A0A9X1ZYZ0"/>
<protein>
    <submittedName>
        <fullName evidence="1">DUF2961 domain-containing protein</fullName>
    </submittedName>
</protein>
<dbReference type="Gene3D" id="2.60.120.1390">
    <property type="match status" value="1"/>
</dbReference>
<comment type="caution">
    <text evidence="1">The sequence shown here is derived from an EMBL/GenBank/DDBJ whole genome shotgun (WGS) entry which is preliminary data.</text>
</comment>
<dbReference type="Proteomes" id="UP001139521">
    <property type="component" value="Unassembled WGS sequence"/>
</dbReference>
<proteinExistence type="predicted"/>
<organism evidence="1 2">
    <name type="scientific">Zunongwangia pacifica</name>
    <dbReference type="NCBI Taxonomy" id="2911062"/>
    <lineage>
        <taxon>Bacteria</taxon>
        <taxon>Pseudomonadati</taxon>
        <taxon>Bacteroidota</taxon>
        <taxon>Flavobacteriia</taxon>
        <taxon>Flavobacteriales</taxon>
        <taxon>Flavobacteriaceae</taxon>
        <taxon>Zunongwangia</taxon>
    </lineage>
</organism>
<dbReference type="Pfam" id="PF11175">
    <property type="entry name" value="DUF2961"/>
    <property type="match status" value="1"/>
</dbReference>
<evidence type="ECO:0000313" key="1">
    <source>
        <dbReference type="EMBL" id="MCL6218981.1"/>
    </source>
</evidence>
<sequence>MKKIIGLLILLILPLYAVSQELYELPENTKTRWSSFENSGAEKGAGALENKGAKGHPFHPIKAGGSVTLLDVQGSGTVRRIWLTINDRSPEMLRSLRINMYWDNREEAAVSVPLGDFFGIGLGQRVPFESELFADPEGRSFLCFIPMPFAEGAKITVSNDADKDLKAIFYDVNITKETHETQELLYFHAYWNRELNTKLGEDFQILPPVQGKGRFLGTNVGVVTDEMYEDSWFGEGEVKIYLDGDTTAPSLVGSGTEDYVGTAYGQGAYSQRYQGSSIADPENGKFAFYRYHIPDPVYFYEGIKVTIQQIGGAPQDKVREFLKNGAELQPITIDAEDRFYKLLENERAIDFSKKDIPQGWTNFYRSDDVSATAYFYLNKPVNDLPALQTVKTRTQNLQKK</sequence>
<keyword evidence="2" id="KW-1185">Reference proteome</keyword>
<dbReference type="RefSeq" id="WP_249601826.1">
    <property type="nucleotide sequence ID" value="NZ_JAKHSK010000015.1"/>
</dbReference>